<sequence length="91" mass="10256">MAIFQHLTLEDAVWTLLQHLDINHHHHPPLLATLVTRLHSHPAHITVMGVGVLGSHIFVSLVSTAFSFTAILYQYRPLNHSGEDSLKLYLD</sequence>
<proteinExistence type="predicted"/>
<dbReference type="Proteomes" id="UP000747542">
    <property type="component" value="Unassembled WGS sequence"/>
</dbReference>
<keyword evidence="1" id="KW-0472">Membrane</keyword>
<protein>
    <submittedName>
        <fullName evidence="2">Uncharacterized protein</fullName>
    </submittedName>
</protein>
<gene>
    <name evidence="2" type="ORF">Hamer_G021243</name>
</gene>
<accession>A0A8J5JQZ8</accession>
<feature type="transmembrane region" description="Helical" evidence="1">
    <location>
        <begin position="45"/>
        <end position="73"/>
    </location>
</feature>
<evidence type="ECO:0000256" key="1">
    <source>
        <dbReference type="SAM" id="Phobius"/>
    </source>
</evidence>
<keyword evidence="1" id="KW-0812">Transmembrane</keyword>
<organism evidence="2 3">
    <name type="scientific">Homarus americanus</name>
    <name type="common">American lobster</name>
    <dbReference type="NCBI Taxonomy" id="6706"/>
    <lineage>
        <taxon>Eukaryota</taxon>
        <taxon>Metazoa</taxon>
        <taxon>Ecdysozoa</taxon>
        <taxon>Arthropoda</taxon>
        <taxon>Crustacea</taxon>
        <taxon>Multicrustacea</taxon>
        <taxon>Malacostraca</taxon>
        <taxon>Eumalacostraca</taxon>
        <taxon>Eucarida</taxon>
        <taxon>Decapoda</taxon>
        <taxon>Pleocyemata</taxon>
        <taxon>Astacidea</taxon>
        <taxon>Nephropoidea</taxon>
        <taxon>Nephropidae</taxon>
        <taxon>Homarus</taxon>
    </lineage>
</organism>
<evidence type="ECO:0000313" key="2">
    <source>
        <dbReference type="EMBL" id="KAG7159298.1"/>
    </source>
</evidence>
<keyword evidence="3" id="KW-1185">Reference proteome</keyword>
<evidence type="ECO:0000313" key="3">
    <source>
        <dbReference type="Proteomes" id="UP000747542"/>
    </source>
</evidence>
<name>A0A8J5JQZ8_HOMAM</name>
<comment type="caution">
    <text evidence="2">The sequence shown here is derived from an EMBL/GenBank/DDBJ whole genome shotgun (WGS) entry which is preliminary data.</text>
</comment>
<reference evidence="2" key="1">
    <citation type="journal article" date="2021" name="Sci. Adv.">
        <title>The American lobster genome reveals insights on longevity, neural, and immune adaptations.</title>
        <authorList>
            <person name="Polinski J.M."/>
            <person name="Zimin A.V."/>
            <person name="Clark K.F."/>
            <person name="Kohn A.B."/>
            <person name="Sadowski N."/>
            <person name="Timp W."/>
            <person name="Ptitsyn A."/>
            <person name="Khanna P."/>
            <person name="Romanova D.Y."/>
            <person name="Williams P."/>
            <person name="Greenwood S.J."/>
            <person name="Moroz L.L."/>
            <person name="Walt D.R."/>
            <person name="Bodnar A.G."/>
        </authorList>
    </citation>
    <scope>NUCLEOTIDE SEQUENCE</scope>
    <source>
        <strain evidence="2">GMGI-L3</strain>
    </source>
</reference>
<keyword evidence="1" id="KW-1133">Transmembrane helix</keyword>
<dbReference type="EMBL" id="JAHLQT010033646">
    <property type="protein sequence ID" value="KAG7159298.1"/>
    <property type="molecule type" value="Genomic_DNA"/>
</dbReference>
<dbReference type="AlphaFoldDB" id="A0A8J5JQZ8"/>